<comment type="caution">
    <text evidence="1">The sequence shown here is derived from an EMBL/GenBank/DDBJ whole genome shotgun (WGS) entry which is preliminary data.</text>
</comment>
<sequence>MRILIALTVLSLVLVLKPTCAGELEDGFRVPPATA</sequence>
<evidence type="ECO:0000313" key="1">
    <source>
        <dbReference type="EMBL" id="TWU32255.1"/>
    </source>
</evidence>
<gene>
    <name evidence="1" type="ORF">Poly41_57400</name>
</gene>
<name>A0A5C6D840_9BACT</name>
<organism evidence="1 2">
    <name type="scientific">Novipirellula artificiosorum</name>
    <dbReference type="NCBI Taxonomy" id="2528016"/>
    <lineage>
        <taxon>Bacteria</taxon>
        <taxon>Pseudomonadati</taxon>
        <taxon>Planctomycetota</taxon>
        <taxon>Planctomycetia</taxon>
        <taxon>Pirellulales</taxon>
        <taxon>Pirellulaceae</taxon>
        <taxon>Novipirellula</taxon>
    </lineage>
</organism>
<dbReference type="Proteomes" id="UP000319143">
    <property type="component" value="Unassembled WGS sequence"/>
</dbReference>
<dbReference type="AlphaFoldDB" id="A0A5C6D840"/>
<evidence type="ECO:0000313" key="2">
    <source>
        <dbReference type="Proteomes" id="UP000319143"/>
    </source>
</evidence>
<proteinExistence type="predicted"/>
<accession>A0A5C6D840</accession>
<protein>
    <submittedName>
        <fullName evidence="1">Uncharacterized protein</fullName>
    </submittedName>
</protein>
<reference evidence="1 2" key="1">
    <citation type="submission" date="2019-02" db="EMBL/GenBank/DDBJ databases">
        <title>Deep-cultivation of Planctomycetes and their phenomic and genomic characterization uncovers novel biology.</title>
        <authorList>
            <person name="Wiegand S."/>
            <person name="Jogler M."/>
            <person name="Boedeker C."/>
            <person name="Pinto D."/>
            <person name="Vollmers J."/>
            <person name="Rivas-Marin E."/>
            <person name="Kohn T."/>
            <person name="Peeters S.H."/>
            <person name="Heuer A."/>
            <person name="Rast P."/>
            <person name="Oberbeckmann S."/>
            <person name="Bunk B."/>
            <person name="Jeske O."/>
            <person name="Meyerdierks A."/>
            <person name="Storesund J.E."/>
            <person name="Kallscheuer N."/>
            <person name="Luecker S."/>
            <person name="Lage O.M."/>
            <person name="Pohl T."/>
            <person name="Merkel B.J."/>
            <person name="Hornburger P."/>
            <person name="Mueller R.-W."/>
            <person name="Bruemmer F."/>
            <person name="Labrenz M."/>
            <person name="Spormann A.M."/>
            <person name="Op Den Camp H."/>
            <person name="Overmann J."/>
            <person name="Amann R."/>
            <person name="Jetten M.S.M."/>
            <person name="Mascher T."/>
            <person name="Medema M.H."/>
            <person name="Devos D.P."/>
            <person name="Kaster A.-K."/>
            <person name="Ovreas L."/>
            <person name="Rohde M."/>
            <person name="Galperin M.Y."/>
            <person name="Jogler C."/>
        </authorList>
    </citation>
    <scope>NUCLEOTIDE SEQUENCE [LARGE SCALE GENOMIC DNA]</scope>
    <source>
        <strain evidence="1 2">Poly41</strain>
    </source>
</reference>
<dbReference type="EMBL" id="SJPV01000013">
    <property type="protein sequence ID" value="TWU32255.1"/>
    <property type="molecule type" value="Genomic_DNA"/>
</dbReference>
<keyword evidence="2" id="KW-1185">Reference proteome</keyword>